<proteinExistence type="predicted"/>
<accession>A0A0F9BXT6</accession>
<protein>
    <submittedName>
        <fullName evidence="2">Uncharacterized protein</fullName>
    </submittedName>
</protein>
<evidence type="ECO:0000313" key="2">
    <source>
        <dbReference type="EMBL" id="KKL26725.1"/>
    </source>
</evidence>
<dbReference type="AlphaFoldDB" id="A0A0F9BXT6"/>
<keyword evidence="1" id="KW-0812">Transmembrane</keyword>
<comment type="caution">
    <text evidence="2">The sequence shown here is derived from an EMBL/GenBank/DDBJ whole genome shotgun (WGS) entry which is preliminary data.</text>
</comment>
<organism evidence="2">
    <name type="scientific">marine sediment metagenome</name>
    <dbReference type="NCBI Taxonomy" id="412755"/>
    <lineage>
        <taxon>unclassified sequences</taxon>
        <taxon>metagenomes</taxon>
        <taxon>ecological metagenomes</taxon>
    </lineage>
</organism>
<dbReference type="EMBL" id="LAZR01035732">
    <property type="protein sequence ID" value="KKL26725.1"/>
    <property type="molecule type" value="Genomic_DNA"/>
</dbReference>
<name>A0A0F9BXT6_9ZZZZ</name>
<reference evidence="2" key="1">
    <citation type="journal article" date="2015" name="Nature">
        <title>Complex archaea that bridge the gap between prokaryotes and eukaryotes.</title>
        <authorList>
            <person name="Spang A."/>
            <person name="Saw J.H."/>
            <person name="Jorgensen S.L."/>
            <person name="Zaremba-Niedzwiedzka K."/>
            <person name="Martijn J."/>
            <person name="Lind A.E."/>
            <person name="van Eijk R."/>
            <person name="Schleper C."/>
            <person name="Guy L."/>
            <person name="Ettema T.J."/>
        </authorList>
    </citation>
    <scope>NUCLEOTIDE SEQUENCE</scope>
</reference>
<evidence type="ECO:0000256" key="1">
    <source>
        <dbReference type="SAM" id="Phobius"/>
    </source>
</evidence>
<feature type="transmembrane region" description="Helical" evidence="1">
    <location>
        <begin position="6"/>
        <end position="25"/>
    </location>
</feature>
<gene>
    <name evidence="2" type="ORF">LCGC14_2392400</name>
</gene>
<keyword evidence="1" id="KW-1133">Transmembrane helix</keyword>
<sequence length="149" mass="17619">MAATIIFWPLLLVGVVTVCLSWIRMRERIPFSMRDKIEKITTMILILILMVDIFMIAFERKEISQEVNDCIRFYRYFPGFYNDSEFHFIKDLCYNYFEPVEIDQLRKSGHAWRELQMNKGFDPNNLGNITFINNFSDLQLNQSGGNLNG</sequence>
<feature type="transmembrane region" description="Helical" evidence="1">
    <location>
        <begin position="37"/>
        <end position="58"/>
    </location>
</feature>
<keyword evidence="1" id="KW-0472">Membrane</keyword>